<dbReference type="Pfam" id="PF00831">
    <property type="entry name" value="Ribosomal_L29"/>
    <property type="match status" value="1"/>
</dbReference>
<dbReference type="PROSITE" id="PS00579">
    <property type="entry name" value="RIBOSOMAL_L29"/>
    <property type="match status" value="1"/>
</dbReference>
<dbReference type="Gene3D" id="1.10.287.310">
    <property type="match status" value="1"/>
</dbReference>
<sequence length="70" mass="8131">MNNLGVSAKELVGQTTEELHKKRALFKKEFFNLRFQRTLGELQNTSRFSFVKKTIARINTELTIRSKTGE</sequence>
<dbReference type="CDD" id="cd00427">
    <property type="entry name" value="Ribosomal_L29_HIP"/>
    <property type="match status" value="1"/>
</dbReference>
<comment type="similarity">
    <text evidence="1 5">Belongs to the universal ribosomal protein uL29 family.</text>
</comment>
<dbReference type="AlphaFoldDB" id="A0AAT9G6W6"/>
<organism evidence="6">
    <name type="scientific">Candidatus Tisiphia endosymbiont of Sergentomyia squamirostris</name>
    <dbReference type="NCBI Taxonomy" id="3113639"/>
    <lineage>
        <taxon>Bacteria</taxon>
        <taxon>Pseudomonadati</taxon>
        <taxon>Pseudomonadota</taxon>
        <taxon>Alphaproteobacteria</taxon>
        <taxon>Rickettsiales</taxon>
        <taxon>Rickettsiaceae</taxon>
        <taxon>Rickettsieae</taxon>
        <taxon>Candidatus Tisiphia</taxon>
    </lineage>
</organism>
<dbReference type="GO" id="GO:0003735">
    <property type="term" value="F:structural constituent of ribosome"/>
    <property type="evidence" value="ECO:0007669"/>
    <property type="project" value="InterPro"/>
</dbReference>
<dbReference type="HAMAP" id="MF_00374">
    <property type="entry name" value="Ribosomal_uL29"/>
    <property type="match status" value="1"/>
</dbReference>
<dbReference type="SUPFAM" id="SSF46561">
    <property type="entry name" value="Ribosomal protein L29 (L29p)"/>
    <property type="match status" value="1"/>
</dbReference>
<evidence type="ECO:0000313" key="6">
    <source>
        <dbReference type="EMBL" id="BFD45576.1"/>
    </source>
</evidence>
<evidence type="ECO:0000256" key="4">
    <source>
        <dbReference type="ARBA" id="ARBA00035204"/>
    </source>
</evidence>
<proteinExistence type="inferred from homology"/>
<evidence type="ECO:0000256" key="3">
    <source>
        <dbReference type="ARBA" id="ARBA00023274"/>
    </source>
</evidence>
<name>A0AAT9G6W6_9RICK</name>
<reference evidence="6" key="1">
    <citation type="submission" date="2024-01" db="EMBL/GenBank/DDBJ databases">
        <title>Sequencing the genomes of a sandfly, Sergentomyia squamirostris, and its two endosymbionts.</title>
        <authorList>
            <person name="Itokawa K."/>
            <person name="Sanjoba C."/>
        </authorList>
    </citation>
    <scope>NUCLEOTIDE SEQUENCE</scope>
    <source>
        <strain evidence="6">RiSSQ</strain>
    </source>
</reference>
<dbReference type="GO" id="GO:1990904">
    <property type="term" value="C:ribonucleoprotein complex"/>
    <property type="evidence" value="ECO:0007669"/>
    <property type="project" value="UniProtKB-KW"/>
</dbReference>
<evidence type="ECO:0000256" key="5">
    <source>
        <dbReference type="HAMAP-Rule" id="MF_00374"/>
    </source>
</evidence>
<dbReference type="EMBL" id="AP029170">
    <property type="protein sequence ID" value="BFD45576.1"/>
    <property type="molecule type" value="Genomic_DNA"/>
</dbReference>
<dbReference type="InterPro" id="IPR001854">
    <property type="entry name" value="Ribosomal_uL29"/>
</dbReference>
<dbReference type="NCBIfam" id="TIGR00012">
    <property type="entry name" value="L29"/>
    <property type="match status" value="1"/>
</dbReference>
<keyword evidence="3 5" id="KW-0687">Ribonucleoprotein</keyword>
<gene>
    <name evidence="5 6" type="primary">rpmC</name>
    <name evidence="6" type="ORF">DMENIID0002_02220</name>
</gene>
<dbReference type="InterPro" id="IPR036049">
    <property type="entry name" value="Ribosomal_uL29_sf"/>
</dbReference>
<dbReference type="GO" id="GO:0006412">
    <property type="term" value="P:translation"/>
    <property type="evidence" value="ECO:0007669"/>
    <property type="project" value="UniProtKB-UniRule"/>
</dbReference>
<protein>
    <recommendedName>
        <fullName evidence="4 5">Large ribosomal subunit protein uL29</fullName>
    </recommendedName>
</protein>
<evidence type="ECO:0000256" key="2">
    <source>
        <dbReference type="ARBA" id="ARBA00022980"/>
    </source>
</evidence>
<keyword evidence="2 5" id="KW-0689">Ribosomal protein</keyword>
<accession>A0AAT9G6W6</accession>
<dbReference type="GO" id="GO:0005840">
    <property type="term" value="C:ribosome"/>
    <property type="evidence" value="ECO:0007669"/>
    <property type="project" value="UniProtKB-KW"/>
</dbReference>
<evidence type="ECO:0000256" key="1">
    <source>
        <dbReference type="ARBA" id="ARBA00009254"/>
    </source>
</evidence>
<dbReference type="InterPro" id="IPR018254">
    <property type="entry name" value="Ribosomal_uL29_CS"/>
</dbReference>